<evidence type="ECO:0000259" key="1">
    <source>
        <dbReference type="PROSITE" id="PS51186"/>
    </source>
</evidence>
<dbReference type="InterPro" id="IPR052777">
    <property type="entry name" value="Acetyltransferase_Enz"/>
</dbReference>
<dbReference type="GO" id="GO:0016747">
    <property type="term" value="F:acyltransferase activity, transferring groups other than amino-acyl groups"/>
    <property type="evidence" value="ECO:0007669"/>
    <property type="project" value="InterPro"/>
</dbReference>
<dbReference type="Gene3D" id="3.40.630.30">
    <property type="match status" value="1"/>
</dbReference>
<sequence>MNILIRPAEGAADMAAAASLFRRYVDWLGVDLDFQDFAAELAGLPGLYRPPGGDLLLAVRPGMGLGMDLGDAVGCVAVKPLPKLGPGTCEMKRLYVLPEAQGGGLGRRLAEAIIERARELGHRTMVLDTLDRLTAAIALYERLGFADCPPYYANPLPGVRYMQRAL</sequence>
<accession>A0A154VYS8</accession>
<protein>
    <recommendedName>
        <fullName evidence="1">N-acetyltransferase domain-containing protein</fullName>
    </recommendedName>
</protein>
<dbReference type="PANTHER" id="PTHR43305">
    <property type="entry name" value="FAMILY N-ACETYLTRANSFERASE, PUTATIVE (AFU_ORTHOLOGUE AFUA_2G01380)-RELATED"/>
    <property type="match status" value="1"/>
</dbReference>
<evidence type="ECO:0000313" key="2">
    <source>
        <dbReference type="EMBL" id="KZD06446.1"/>
    </source>
</evidence>
<dbReference type="Pfam" id="PF00583">
    <property type="entry name" value="Acetyltransf_1"/>
    <property type="match status" value="1"/>
</dbReference>
<dbReference type="CDD" id="cd04301">
    <property type="entry name" value="NAT_SF"/>
    <property type="match status" value="1"/>
</dbReference>
<keyword evidence="3" id="KW-1185">Reference proteome</keyword>
<gene>
    <name evidence="2" type="ORF">AUP43_10665</name>
</gene>
<evidence type="ECO:0000313" key="3">
    <source>
        <dbReference type="Proteomes" id="UP000076400"/>
    </source>
</evidence>
<dbReference type="PROSITE" id="PS51186">
    <property type="entry name" value="GNAT"/>
    <property type="match status" value="1"/>
</dbReference>
<dbReference type="AlphaFoldDB" id="A0A154VYS8"/>
<dbReference type="EMBL" id="LPXN01000121">
    <property type="protein sequence ID" value="KZD06446.1"/>
    <property type="molecule type" value="Genomic_DNA"/>
</dbReference>
<dbReference type="SUPFAM" id="SSF55729">
    <property type="entry name" value="Acyl-CoA N-acyltransferases (Nat)"/>
    <property type="match status" value="1"/>
</dbReference>
<dbReference type="InterPro" id="IPR000182">
    <property type="entry name" value="GNAT_dom"/>
</dbReference>
<proteinExistence type="predicted"/>
<organism evidence="2 3">
    <name type="scientific">Oceanibaculum pacificum</name>
    <dbReference type="NCBI Taxonomy" id="580166"/>
    <lineage>
        <taxon>Bacteria</taxon>
        <taxon>Pseudomonadati</taxon>
        <taxon>Pseudomonadota</taxon>
        <taxon>Alphaproteobacteria</taxon>
        <taxon>Rhodospirillales</taxon>
        <taxon>Oceanibaculaceae</taxon>
        <taxon>Oceanibaculum</taxon>
    </lineage>
</organism>
<reference evidence="2 3" key="1">
    <citation type="submission" date="2015-12" db="EMBL/GenBank/DDBJ databases">
        <title>Genome sequence of Oceanibaculum pacificum MCCC 1A02656.</title>
        <authorList>
            <person name="Lu L."/>
            <person name="Lai Q."/>
            <person name="Shao Z."/>
            <person name="Qian P."/>
        </authorList>
    </citation>
    <scope>NUCLEOTIDE SEQUENCE [LARGE SCALE GENOMIC DNA]</scope>
    <source>
        <strain evidence="2 3">MCCC 1A02656</strain>
    </source>
</reference>
<dbReference type="PANTHER" id="PTHR43305:SF1">
    <property type="entry name" value="FAMILY N-ACETYLTRANSFERASE, PUTATIVE (AFU_ORTHOLOGUE AFUA_2G01380)-RELATED"/>
    <property type="match status" value="1"/>
</dbReference>
<dbReference type="RefSeq" id="WP_067557414.1">
    <property type="nucleotide sequence ID" value="NZ_LPXN01000121.1"/>
</dbReference>
<dbReference type="InterPro" id="IPR016181">
    <property type="entry name" value="Acyl_CoA_acyltransferase"/>
</dbReference>
<feature type="domain" description="N-acetyltransferase" evidence="1">
    <location>
        <begin position="3"/>
        <end position="166"/>
    </location>
</feature>
<name>A0A154VYS8_9PROT</name>
<dbReference type="Proteomes" id="UP000076400">
    <property type="component" value="Unassembled WGS sequence"/>
</dbReference>
<dbReference type="OrthoDB" id="2436196at2"/>
<dbReference type="STRING" id="580166.AUP43_10665"/>
<comment type="caution">
    <text evidence="2">The sequence shown here is derived from an EMBL/GenBank/DDBJ whole genome shotgun (WGS) entry which is preliminary data.</text>
</comment>